<evidence type="ECO:0000313" key="3">
    <source>
        <dbReference type="EMBL" id="WRQ87051.1"/>
    </source>
</evidence>
<dbReference type="Proteomes" id="UP000738431">
    <property type="component" value="Chromosome"/>
</dbReference>
<feature type="domain" description="MobA-like NTP transferase" evidence="2">
    <location>
        <begin position="14"/>
        <end position="173"/>
    </location>
</feature>
<dbReference type="InterPro" id="IPR025877">
    <property type="entry name" value="MobA-like_NTP_Trfase"/>
</dbReference>
<dbReference type="Pfam" id="PF12804">
    <property type="entry name" value="NTP_transf_3"/>
    <property type="match status" value="1"/>
</dbReference>
<keyword evidence="1 3" id="KW-0808">Transferase</keyword>
<evidence type="ECO:0000256" key="1">
    <source>
        <dbReference type="ARBA" id="ARBA00022679"/>
    </source>
</evidence>
<proteinExistence type="predicted"/>
<dbReference type="RefSeq" id="WP_221029535.1">
    <property type="nucleotide sequence ID" value="NZ_CP139781.1"/>
</dbReference>
<reference evidence="3 4" key="1">
    <citation type="submission" date="2023-12" db="EMBL/GenBank/DDBJ databases">
        <title>Description of an unclassified Opitutus bacterium of Verrucomicrobiota.</title>
        <authorList>
            <person name="Zhang D.-F."/>
        </authorList>
    </citation>
    <scope>NUCLEOTIDE SEQUENCE [LARGE SCALE GENOMIC DNA]</scope>
    <source>
        <strain evidence="3 4">WL0086</strain>
    </source>
</reference>
<evidence type="ECO:0000259" key="2">
    <source>
        <dbReference type="Pfam" id="PF12804"/>
    </source>
</evidence>
<dbReference type="SUPFAM" id="SSF53448">
    <property type="entry name" value="Nucleotide-diphospho-sugar transferases"/>
    <property type="match status" value="1"/>
</dbReference>
<dbReference type="InterPro" id="IPR029044">
    <property type="entry name" value="Nucleotide-diphossugar_trans"/>
</dbReference>
<accession>A0ABZ1C6A7</accession>
<protein>
    <submittedName>
        <fullName evidence="3">NTP transferase domain-containing protein</fullName>
    </submittedName>
</protein>
<dbReference type="EMBL" id="CP139781">
    <property type="protein sequence ID" value="WRQ87051.1"/>
    <property type="molecule type" value="Genomic_DNA"/>
</dbReference>
<name>A0ABZ1C6A7_9BACT</name>
<dbReference type="PANTHER" id="PTHR19136:SF81">
    <property type="entry name" value="MOLYBDENUM COFACTOR GUANYLYLTRANSFERASE"/>
    <property type="match status" value="1"/>
</dbReference>
<keyword evidence="4" id="KW-1185">Reference proteome</keyword>
<evidence type="ECO:0000313" key="4">
    <source>
        <dbReference type="Proteomes" id="UP000738431"/>
    </source>
</evidence>
<sequence length="202" mass="20643">MTPPPSTAPFAYAAAVLCGGHSVRMGADKAHLPHPSSNLPLVLHQLSTLAALSPPPVALTAAARTDQSLPPLPAAVTRHDDDGTAGPLGALAPLLTDQPPAVSHVLVLPVDTPYLDAPTLQALVAIAPSPDTSVVARSPAGLQPLVALYARAHAPAFADALAAGRLGLQRLLSSAPLANTVTTVPFADTTPFTNWNRPTDRT</sequence>
<dbReference type="PANTHER" id="PTHR19136">
    <property type="entry name" value="MOLYBDENUM COFACTOR GUANYLYLTRANSFERASE"/>
    <property type="match status" value="1"/>
</dbReference>
<dbReference type="GO" id="GO:0016740">
    <property type="term" value="F:transferase activity"/>
    <property type="evidence" value="ECO:0007669"/>
    <property type="project" value="UniProtKB-KW"/>
</dbReference>
<organism evidence="3 4">
    <name type="scientific">Actomonas aquatica</name>
    <dbReference type="NCBI Taxonomy" id="2866162"/>
    <lineage>
        <taxon>Bacteria</taxon>
        <taxon>Pseudomonadati</taxon>
        <taxon>Verrucomicrobiota</taxon>
        <taxon>Opitutia</taxon>
        <taxon>Opitutales</taxon>
        <taxon>Opitutaceae</taxon>
        <taxon>Actomonas</taxon>
    </lineage>
</organism>
<gene>
    <name evidence="3" type="ORF">K1X11_019730</name>
</gene>
<dbReference type="Gene3D" id="3.90.550.10">
    <property type="entry name" value="Spore Coat Polysaccharide Biosynthesis Protein SpsA, Chain A"/>
    <property type="match status" value="1"/>
</dbReference>